<keyword evidence="11" id="KW-1185">Reference proteome</keyword>
<evidence type="ECO:0000313" key="10">
    <source>
        <dbReference type="EMBL" id="KAK8890714.1"/>
    </source>
</evidence>
<dbReference type="PROSITE" id="PS00125">
    <property type="entry name" value="SER_THR_PHOSPHATASE"/>
    <property type="match status" value="1"/>
</dbReference>
<comment type="catalytic activity">
    <reaction evidence="7 8">
        <text>O-phospho-L-threonyl-[protein] + H2O = L-threonyl-[protein] + phosphate</text>
        <dbReference type="Rhea" id="RHEA:47004"/>
        <dbReference type="Rhea" id="RHEA-COMP:11060"/>
        <dbReference type="Rhea" id="RHEA-COMP:11605"/>
        <dbReference type="ChEBI" id="CHEBI:15377"/>
        <dbReference type="ChEBI" id="CHEBI:30013"/>
        <dbReference type="ChEBI" id="CHEBI:43474"/>
        <dbReference type="ChEBI" id="CHEBI:61977"/>
        <dbReference type="EC" id="3.1.3.16"/>
    </reaction>
</comment>
<name>A0ABR2KHU6_9EUKA</name>
<dbReference type="Pfam" id="PF00149">
    <property type="entry name" value="Metallophos"/>
    <property type="match status" value="1"/>
</dbReference>
<reference evidence="10 11" key="1">
    <citation type="submission" date="2024-04" db="EMBL/GenBank/DDBJ databases">
        <title>Tritrichomonas musculus Genome.</title>
        <authorList>
            <person name="Alves-Ferreira E."/>
            <person name="Grigg M."/>
            <person name="Lorenzi H."/>
            <person name="Galac M."/>
        </authorList>
    </citation>
    <scope>NUCLEOTIDE SEQUENCE [LARGE SCALE GENOMIC DNA]</scope>
    <source>
        <strain evidence="10 11">EAF2021</strain>
    </source>
</reference>
<proteinExistence type="inferred from homology"/>
<organism evidence="10 11">
    <name type="scientific">Tritrichomonas musculus</name>
    <dbReference type="NCBI Taxonomy" id="1915356"/>
    <lineage>
        <taxon>Eukaryota</taxon>
        <taxon>Metamonada</taxon>
        <taxon>Parabasalia</taxon>
        <taxon>Tritrichomonadida</taxon>
        <taxon>Tritrichomonadidae</taxon>
        <taxon>Tritrichomonas</taxon>
    </lineage>
</organism>
<dbReference type="InterPro" id="IPR004843">
    <property type="entry name" value="Calcineurin-like_PHP"/>
</dbReference>
<accession>A0ABR2KHU6</accession>
<evidence type="ECO:0000259" key="9">
    <source>
        <dbReference type="PROSITE" id="PS00125"/>
    </source>
</evidence>
<dbReference type="PANTHER" id="PTHR11668:SF300">
    <property type="entry name" value="SERINE_THREONINE-PROTEIN PHOSPHATASE"/>
    <property type="match status" value="1"/>
</dbReference>
<dbReference type="SMART" id="SM00156">
    <property type="entry name" value="PP2Ac"/>
    <property type="match status" value="1"/>
</dbReference>
<dbReference type="InterPro" id="IPR029052">
    <property type="entry name" value="Metallo-depent_PP-like"/>
</dbReference>
<comment type="catalytic activity">
    <reaction evidence="6">
        <text>O-phospho-L-seryl-[protein] + H2O = L-seryl-[protein] + phosphate</text>
        <dbReference type="Rhea" id="RHEA:20629"/>
        <dbReference type="Rhea" id="RHEA-COMP:9863"/>
        <dbReference type="Rhea" id="RHEA-COMP:11604"/>
        <dbReference type="ChEBI" id="CHEBI:15377"/>
        <dbReference type="ChEBI" id="CHEBI:29999"/>
        <dbReference type="ChEBI" id="CHEBI:43474"/>
        <dbReference type="ChEBI" id="CHEBI:83421"/>
        <dbReference type="EC" id="3.1.3.16"/>
    </reaction>
</comment>
<dbReference type="CDD" id="cd00144">
    <property type="entry name" value="MPP_PPP_family"/>
    <property type="match status" value="1"/>
</dbReference>
<dbReference type="Gene3D" id="3.60.21.10">
    <property type="match status" value="1"/>
</dbReference>
<comment type="caution">
    <text evidence="10">The sequence shown here is derived from an EMBL/GenBank/DDBJ whole genome shotgun (WGS) entry which is preliminary data.</text>
</comment>
<keyword evidence="2" id="KW-0479">Metal-binding</keyword>
<dbReference type="PRINTS" id="PR00114">
    <property type="entry name" value="STPHPHTASE"/>
</dbReference>
<evidence type="ECO:0000256" key="8">
    <source>
        <dbReference type="RuleBase" id="RU004273"/>
    </source>
</evidence>
<comment type="cofactor">
    <cofactor evidence="1">
        <name>Mn(2+)</name>
        <dbReference type="ChEBI" id="CHEBI:29035"/>
    </cofactor>
</comment>
<evidence type="ECO:0000313" key="11">
    <source>
        <dbReference type="Proteomes" id="UP001470230"/>
    </source>
</evidence>
<dbReference type="PANTHER" id="PTHR11668">
    <property type="entry name" value="SERINE/THREONINE PROTEIN PHOSPHATASE"/>
    <property type="match status" value="1"/>
</dbReference>
<keyword evidence="3 8" id="KW-0378">Hydrolase</keyword>
<dbReference type="Proteomes" id="UP001470230">
    <property type="component" value="Unassembled WGS sequence"/>
</dbReference>
<evidence type="ECO:0000256" key="7">
    <source>
        <dbReference type="ARBA" id="ARBA00048336"/>
    </source>
</evidence>
<dbReference type="EC" id="3.1.3.16" evidence="8"/>
<evidence type="ECO:0000256" key="1">
    <source>
        <dbReference type="ARBA" id="ARBA00001936"/>
    </source>
</evidence>
<dbReference type="EMBL" id="JAPFFF010000005">
    <property type="protein sequence ID" value="KAK8890714.1"/>
    <property type="molecule type" value="Genomic_DNA"/>
</dbReference>
<keyword evidence="5" id="KW-0464">Manganese</keyword>
<dbReference type="InterPro" id="IPR006186">
    <property type="entry name" value="Ser/Thr-sp_prot-phosphatase"/>
</dbReference>
<comment type="similarity">
    <text evidence="8">Belongs to the PPP phosphatase family.</text>
</comment>
<gene>
    <name evidence="10" type="ORF">M9Y10_035499</name>
</gene>
<dbReference type="InterPro" id="IPR050341">
    <property type="entry name" value="PP1_catalytic_subunit"/>
</dbReference>
<feature type="domain" description="Serine/threonine specific protein phosphatases" evidence="9">
    <location>
        <begin position="137"/>
        <end position="142"/>
    </location>
</feature>
<evidence type="ECO:0000256" key="4">
    <source>
        <dbReference type="ARBA" id="ARBA00022912"/>
    </source>
</evidence>
<dbReference type="SUPFAM" id="SSF56300">
    <property type="entry name" value="Metallo-dependent phosphatases"/>
    <property type="match status" value="1"/>
</dbReference>
<evidence type="ECO:0000256" key="5">
    <source>
        <dbReference type="ARBA" id="ARBA00023211"/>
    </source>
</evidence>
<protein>
    <recommendedName>
        <fullName evidence="8">Serine/threonine-protein phosphatase</fullName>
        <ecNumber evidence="8">3.1.3.16</ecNumber>
    </recommendedName>
</protein>
<sequence>MEDVVPSSTFDLKSECKSIVRNHRLMISGNIESIINGTDTLQNPLYSFNLLIQLCYAISQIFKNEPSMLRSDEPIIIVGDIHGHLLDLARIFINFGYPPSQRYLFLGDFVDRGEFSTECITLIYALKYLYPNHILIIRGNHEFLSTTLGGGFAAEIEQLYPRKSLFNHFIESFEYMPLSALLFNKILCMHGGICPELYSISQLEQIERPIADYDDPLYCGIVWSDPSFTITDFLPSRRGTGWLFGSDALNLFLEQNNLNTIIRGHECVQEGYEWCFDGQLLTVFSASNYCGTSMNKAAVVFVSGPDKVEPIQINIIGQLSRASSKLVLPLNVTDNQINSLKVPEILRIHSVIVGNLVKTDSPLIKKLNVGPRLKKIIRYRKYSSQEISSITKIFPFQ</sequence>
<keyword evidence="4" id="KW-0904">Protein phosphatase</keyword>
<evidence type="ECO:0000256" key="3">
    <source>
        <dbReference type="ARBA" id="ARBA00022801"/>
    </source>
</evidence>
<evidence type="ECO:0000256" key="2">
    <source>
        <dbReference type="ARBA" id="ARBA00022723"/>
    </source>
</evidence>
<evidence type="ECO:0000256" key="6">
    <source>
        <dbReference type="ARBA" id="ARBA00047761"/>
    </source>
</evidence>